<sequence length="362" mass="39184">MSGADDDETEKEFEPTEKRLADARERGEVPRSPELTTAAGYAGLLVAGMALGPAALMKIGSAGSVLLDQPDRMVTLLRDGATAPVGGLIGAVLTGASPFFLIPAVLVIVALVAQRAVTVTPDKLKPKLSRISPIATAKNKFGRSGLFEFAKSLVKLILVSAILGIFLTARMPSILGTMALAPGQSTALLLRLLLEFLFMVLLLSAAMGAIDYLWQRHEHLRKNRMSRKDLQDETKQSEGDPHMKQARRRRGYEIAMNKMLAEVPQADVVIVNPTHYAVALKWDRNSGRAPHCLAKGTDEIAARIREAAQTAGVPIQRDPPTARALHAAVEIGQEIPRDLYRPVAAAIRFAEAMRAKAKARRP</sequence>
<dbReference type="GO" id="GO:0005886">
    <property type="term" value="C:plasma membrane"/>
    <property type="evidence" value="ECO:0007669"/>
    <property type="project" value="TreeGrafter"/>
</dbReference>
<evidence type="ECO:0000313" key="5">
    <source>
        <dbReference type="EMBL" id="SDW92854.1"/>
    </source>
</evidence>
<keyword evidence="3" id="KW-0812">Transmembrane</keyword>
<dbReference type="Gene3D" id="3.40.1690.10">
    <property type="entry name" value="secretion proteins EscU"/>
    <property type="match status" value="1"/>
</dbReference>
<dbReference type="PANTHER" id="PTHR30531">
    <property type="entry name" value="FLAGELLAR BIOSYNTHETIC PROTEIN FLHB"/>
    <property type="match status" value="1"/>
</dbReference>
<dbReference type="Proteomes" id="UP000199541">
    <property type="component" value="Unassembled WGS sequence"/>
</dbReference>
<dbReference type="Pfam" id="PF01312">
    <property type="entry name" value="Bac_export_2"/>
    <property type="match status" value="1"/>
</dbReference>
<dbReference type="PRINTS" id="PR00950">
    <property type="entry name" value="TYPE3IMSPROT"/>
</dbReference>
<accession>A0AAN4ZZB6</accession>
<dbReference type="AlphaFoldDB" id="A0AAN4ZZB6"/>
<feature type="compositionally biased region" description="Basic and acidic residues" evidence="2">
    <location>
        <begin position="226"/>
        <end position="243"/>
    </location>
</feature>
<gene>
    <name evidence="4" type="primary">fhlB</name>
    <name evidence="4" type="ORF">GCM10008024_19010</name>
    <name evidence="5" type="ORF">SAMN05444006_10845</name>
</gene>
<proteinExistence type="inferred from homology"/>
<dbReference type="InterPro" id="IPR006135">
    <property type="entry name" value="T3SS_substrate_exporter"/>
</dbReference>
<organism evidence="4 7">
    <name type="scientific">Allgaiera indica</name>
    <dbReference type="NCBI Taxonomy" id="765699"/>
    <lineage>
        <taxon>Bacteria</taxon>
        <taxon>Pseudomonadati</taxon>
        <taxon>Pseudomonadota</taxon>
        <taxon>Alphaproteobacteria</taxon>
        <taxon>Rhodobacterales</taxon>
        <taxon>Paracoccaceae</taxon>
        <taxon>Allgaiera</taxon>
    </lineage>
</organism>
<keyword evidence="6" id="KW-1185">Reference proteome</keyword>
<evidence type="ECO:0000313" key="6">
    <source>
        <dbReference type="Proteomes" id="UP000199541"/>
    </source>
</evidence>
<reference evidence="4" key="1">
    <citation type="journal article" date="2014" name="Int. J. Syst. Evol. Microbiol.">
        <title>Complete genome sequence of Corynebacterium casei LMG S-19264T (=DSM 44701T), isolated from a smear-ripened cheese.</title>
        <authorList>
            <consortium name="US DOE Joint Genome Institute (JGI-PGF)"/>
            <person name="Walter F."/>
            <person name="Albersmeier A."/>
            <person name="Kalinowski J."/>
            <person name="Ruckert C."/>
        </authorList>
    </citation>
    <scope>NUCLEOTIDE SEQUENCE</scope>
    <source>
        <strain evidence="4">CGMCC 1.10859</strain>
    </source>
</reference>
<keyword evidence="4" id="KW-0966">Cell projection</keyword>
<feature type="region of interest" description="Disordered" evidence="2">
    <location>
        <begin position="225"/>
        <end position="247"/>
    </location>
</feature>
<feature type="transmembrane region" description="Helical" evidence="3">
    <location>
        <begin position="192"/>
        <end position="214"/>
    </location>
</feature>
<feature type="transmembrane region" description="Helical" evidence="3">
    <location>
        <begin position="38"/>
        <end position="56"/>
    </location>
</feature>
<keyword evidence="4" id="KW-0969">Cilium</keyword>
<dbReference type="EMBL" id="FNOB01000008">
    <property type="protein sequence ID" value="SDW92854.1"/>
    <property type="molecule type" value="Genomic_DNA"/>
</dbReference>
<dbReference type="SUPFAM" id="SSF160544">
    <property type="entry name" value="EscU C-terminal domain-like"/>
    <property type="match status" value="1"/>
</dbReference>
<evidence type="ECO:0000256" key="1">
    <source>
        <dbReference type="ARBA" id="ARBA00010690"/>
    </source>
</evidence>
<dbReference type="Proteomes" id="UP000634647">
    <property type="component" value="Unassembled WGS sequence"/>
</dbReference>
<keyword evidence="3" id="KW-0472">Membrane</keyword>
<keyword evidence="4" id="KW-0282">Flagellum</keyword>
<dbReference type="GO" id="GO:0009306">
    <property type="term" value="P:protein secretion"/>
    <property type="evidence" value="ECO:0007669"/>
    <property type="project" value="InterPro"/>
</dbReference>
<evidence type="ECO:0000313" key="7">
    <source>
        <dbReference type="Proteomes" id="UP000634647"/>
    </source>
</evidence>
<evidence type="ECO:0000313" key="4">
    <source>
        <dbReference type="EMBL" id="GHE01798.1"/>
    </source>
</evidence>
<keyword evidence="3" id="KW-1133">Transmembrane helix</keyword>
<name>A0AAN4ZZB6_9RHOB</name>
<protein>
    <submittedName>
        <fullName evidence="4">Flagellar biosynthesis protein FlhB</fullName>
    </submittedName>
    <submittedName>
        <fullName evidence="5">Flagellar biosynthetic protein FlhB</fullName>
    </submittedName>
</protein>
<reference evidence="5 6" key="2">
    <citation type="submission" date="2016-10" db="EMBL/GenBank/DDBJ databases">
        <authorList>
            <person name="Varghese N."/>
            <person name="Submissions S."/>
        </authorList>
    </citation>
    <scope>NUCLEOTIDE SEQUENCE [LARGE SCALE GENOMIC DNA]</scope>
    <source>
        <strain evidence="5 6">DSM 24802</strain>
    </source>
</reference>
<comment type="similarity">
    <text evidence="1">Belongs to the type III secretion exporter family.</text>
</comment>
<feature type="transmembrane region" description="Helical" evidence="3">
    <location>
        <begin position="153"/>
        <end position="172"/>
    </location>
</feature>
<reference evidence="4" key="3">
    <citation type="submission" date="2023-06" db="EMBL/GenBank/DDBJ databases">
        <authorList>
            <person name="Sun Q."/>
            <person name="Zhou Y."/>
        </authorList>
    </citation>
    <scope>NUCLEOTIDE SEQUENCE</scope>
    <source>
        <strain evidence="4">CGMCC 1.10859</strain>
    </source>
</reference>
<comment type="caution">
    <text evidence="4">The sequence shown here is derived from an EMBL/GenBank/DDBJ whole genome shotgun (WGS) entry which is preliminary data.</text>
</comment>
<feature type="transmembrane region" description="Helical" evidence="3">
    <location>
        <begin position="99"/>
        <end position="117"/>
    </location>
</feature>
<dbReference type="InterPro" id="IPR029025">
    <property type="entry name" value="T3SS_substrate_exporter_C"/>
</dbReference>
<evidence type="ECO:0000256" key="3">
    <source>
        <dbReference type="SAM" id="Phobius"/>
    </source>
</evidence>
<feature type="compositionally biased region" description="Basic and acidic residues" evidence="2">
    <location>
        <begin position="12"/>
        <end position="31"/>
    </location>
</feature>
<evidence type="ECO:0000256" key="2">
    <source>
        <dbReference type="SAM" id="MobiDB-lite"/>
    </source>
</evidence>
<feature type="region of interest" description="Disordered" evidence="2">
    <location>
        <begin position="1"/>
        <end position="33"/>
    </location>
</feature>
<dbReference type="RefSeq" id="WP_035844729.1">
    <property type="nucleotide sequence ID" value="NZ_BNAB01000007.1"/>
</dbReference>
<dbReference type="PANTHER" id="PTHR30531:SF14">
    <property type="entry name" value="SURFACE PRESENTATION OF ANTIGENS PROTEIN SPAS"/>
    <property type="match status" value="1"/>
</dbReference>
<dbReference type="EMBL" id="BNAB01000007">
    <property type="protein sequence ID" value="GHE01798.1"/>
    <property type="molecule type" value="Genomic_DNA"/>
</dbReference>
<feature type="compositionally biased region" description="Acidic residues" evidence="2">
    <location>
        <begin position="1"/>
        <end position="11"/>
    </location>
</feature>